<dbReference type="OrthoDB" id="31965at10239"/>
<evidence type="ECO:0000313" key="2">
    <source>
        <dbReference type="Proteomes" id="UP000203193"/>
    </source>
</evidence>
<name>A0A0S0N297_9CAUD</name>
<protein>
    <submittedName>
        <fullName evidence="1">Uncharacterized protein</fullName>
    </submittedName>
</protein>
<dbReference type="Proteomes" id="UP000203193">
    <property type="component" value="Segment"/>
</dbReference>
<keyword evidence="2" id="KW-1185">Reference proteome</keyword>
<proteinExistence type="predicted"/>
<evidence type="ECO:0000313" key="1">
    <source>
        <dbReference type="EMBL" id="ALH23660.1"/>
    </source>
</evidence>
<reference evidence="1 2" key="1">
    <citation type="journal article" date="2012" name="Appl. Environ. Microbiol.">
        <title>High Diversity and Novel Species of Pseudomonas aeruginosa Bacteriophages.</title>
        <authorList>
            <person name="Sepulveda-Robles O."/>
            <person name="Kameyama L."/>
            <person name="Guarneros G."/>
        </authorList>
    </citation>
    <scope>NUCLEOTIDE SEQUENCE [LARGE SCALE GENOMIC DNA]</scope>
</reference>
<sequence>MTRCAEHNMTEPCPLCAQGAWPLRDLNAVADFAGKPVDRPDGLVPGVRYVKLSDVVRSVGRRWQELEVVKLTALRPIYATKNALVREARIGAIDIGRLERAARALANGLTSDPDPLVDHYMRTIIEDESSW</sequence>
<dbReference type="RefSeq" id="YP_009210672.1">
    <property type="nucleotide sequence ID" value="NC_028931.1"/>
</dbReference>
<dbReference type="KEGG" id="vg:26637110"/>
<dbReference type="EMBL" id="JQ067089">
    <property type="protein sequence ID" value="ALH23660.1"/>
    <property type="molecule type" value="Genomic_DNA"/>
</dbReference>
<organism evidence="1 2">
    <name type="scientific">Pseudomonas phage PaMx28</name>
    <dbReference type="NCBI Taxonomy" id="1175659"/>
    <lineage>
        <taxon>Viruses</taxon>
        <taxon>Duplodnaviria</taxon>
        <taxon>Heunggongvirae</taxon>
        <taxon>Uroviricota</taxon>
        <taxon>Caudoviricetes</taxon>
        <taxon>Mesyanzhinovviridae</taxon>
        <taxon>Bradleyvirinae</taxon>
        <taxon>Pamexvirus</taxon>
        <taxon>Pamexvirus PaMx28</taxon>
    </lineage>
</organism>
<gene>
    <name evidence="1" type="ORF">PaMx28_60</name>
</gene>
<accession>A0A0S0N297</accession>
<dbReference type="GeneID" id="26637110"/>